<evidence type="ECO:0000313" key="3">
    <source>
        <dbReference type="Proteomes" id="UP000028643"/>
    </source>
</evidence>
<accession>A0A085ULA5</accession>
<keyword evidence="1" id="KW-0812">Transmembrane</keyword>
<proteinExistence type="predicted"/>
<evidence type="ECO:0000256" key="1">
    <source>
        <dbReference type="SAM" id="Phobius"/>
    </source>
</evidence>
<feature type="non-terminal residue" evidence="2">
    <location>
        <position position="181"/>
    </location>
</feature>
<reference evidence="2 3" key="1">
    <citation type="submission" date="2014-07" db="EMBL/GenBank/DDBJ databases">
        <title>Draft Genome Sequences of Environmental Pseudomonas syringae strains.</title>
        <authorList>
            <person name="Baltrus D.A."/>
            <person name="Berge O."/>
            <person name="Morris C."/>
        </authorList>
    </citation>
    <scope>NUCLEOTIDE SEQUENCE [LARGE SCALE GENOMIC DNA]</scope>
    <source>
        <strain evidence="2 3">CEB003</strain>
    </source>
</reference>
<feature type="transmembrane region" description="Helical" evidence="1">
    <location>
        <begin position="84"/>
        <end position="104"/>
    </location>
</feature>
<keyword evidence="1" id="KW-1133">Transmembrane helix</keyword>
<protein>
    <submittedName>
        <fullName evidence="2">Uncharacterized protein</fullName>
    </submittedName>
</protein>
<dbReference type="EMBL" id="JPQT01000180">
    <property type="protein sequence ID" value="KFE43968.1"/>
    <property type="molecule type" value="Genomic_DNA"/>
</dbReference>
<dbReference type="Proteomes" id="UP000028643">
    <property type="component" value="Unassembled WGS sequence"/>
</dbReference>
<keyword evidence="1" id="KW-0472">Membrane</keyword>
<feature type="transmembrane region" description="Helical" evidence="1">
    <location>
        <begin position="148"/>
        <end position="166"/>
    </location>
</feature>
<organism evidence="2 3">
    <name type="scientific">Pseudomonas syringae</name>
    <dbReference type="NCBI Taxonomy" id="317"/>
    <lineage>
        <taxon>Bacteria</taxon>
        <taxon>Pseudomonadati</taxon>
        <taxon>Pseudomonadota</taxon>
        <taxon>Gammaproteobacteria</taxon>
        <taxon>Pseudomonadales</taxon>
        <taxon>Pseudomonadaceae</taxon>
        <taxon>Pseudomonas</taxon>
    </lineage>
</organism>
<comment type="caution">
    <text evidence="2">The sequence shown here is derived from an EMBL/GenBank/DDBJ whole genome shotgun (WGS) entry which is preliminary data.</text>
</comment>
<sequence>MEVWNLVNELELSSQTSREKSERRADIGALGAGADLIIAMEALTFKLAGSHAVMAAARKTVITIPENIARQLLGSLSNRLVKKYSARLLGQISAGLIFVGLNLYDAWYSYKWGDDAYIGHLIMASGGLIGTMSSLVISGTSFLGLSPLGWASLLLIVAGAGVAYWLSSKPIEDWLNKGPFG</sequence>
<feature type="transmembrane region" description="Helical" evidence="1">
    <location>
        <begin position="116"/>
        <end position="136"/>
    </location>
</feature>
<dbReference type="AlphaFoldDB" id="A0A085ULA5"/>
<evidence type="ECO:0000313" key="2">
    <source>
        <dbReference type="EMBL" id="KFE43968.1"/>
    </source>
</evidence>
<gene>
    <name evidence="2" type="ORF">IV02_30605</name>
</gene>
<dbReference type="PATRIC" id="fig|317.174.peg.6238"/>
<name>A0A085ULA5_PSESX</name>